<evidence type="ECO:0000256" key="8">
    <source>
        <dbReference type="ARBA" id="ARBA00022692"/>
    </source>
</evidence>
<dbReference type="Pfam" id="PF04277">
    <property type="entry name" value="OAD_gamma"/>
    <property type="match status" value="1"/>
</dbReference>
<dbReference type="NCBIfam" id="NF002792">
    <property type="entry name" value="PRK02919.1"/>
    <property type="match status" value="1"/>
</dbReference>
<keyword evidence="11 16" id="KW-0915">Sodium</keyword>
<dbReference type="OrthoDB" id="5772594at2"/>
<comment type="catalytic activity">
    <reaction evidence="15 16 17">
        <text>oxaloacetate + 2 Na(+)(in) + H(+) = pyruvate + 2 Na(+)(out) + CO2</text>
        <dbReference type="Rhea" id="RHEA:57724"/>
        <dbReference type="ChEBI" id="CHEBI:15361"/>
        <dbReference type="ChEBI" id="CHEBI:15378"/>
        <dbReference type="ChEBI" id="CHEBI:16452"/>
        <dbReference type="ChEBI" id="CHEBI:16526"/>
        <dbReference type="ChEBI" id="CHEBI:29101"/>
        <dbReference type="EC" id="7.2.4.2"/>
    </reaction>
</comment>
<dbReference type="RefSeq" id="WP_132690486.1">
    <property type="nucleotide sequence ID" value="NZ_SMFT01000002.1"/>
</dbReference>
<evidence type="ECO:0000256" key="14">
    <source>
        <dbReference type="ARBA" id="ARBA00023201"/>
    </source>
</evidence>
<comment type="caution">
    <text evidence="18">The sequence shown here is derived from an EMBL/GenBank/DDBJ whole genome shotgun (WGS) entry which is preliminary data.</text>
</comment>
<dbReference type="Proteomes" id="UP000294702">
    <property type="component" value="Unassembled WGS sequence"/>
</dbReference>
<comment type="similarity">
    <text evidence="4 16 17">Belongs to the OadG family.</text>
</comment>
<dbReference type="GO" id="GO:0015451">
    <property type="term" value="F:decarboxylation-driven active transmembrane transporter activity"/>
    <property type="evidence" value="ECO:0007669"/>
    <property type="project" value="UniProtKB-EC"/>
</dbReference>
<evidence type="ECO:0000313" key="18">
    <source>
        <dbReference type="EMBL" id="TCJ98788.1"/>
    </source>
</evidence>
<evidence type="ECO:0000256" key="16">
    <source>
        <dbReference type="HAMAP-Rule" id="MF_00404"/>
    </source>
</evidence>
<evidence type="ECO:0000256" key="15">
    <source>
        <dbReference type="ARBA" id="ARBA00048176"/>
    </source>
</evidence>
<dbReference type="GO" id="GO:0008948">
    <property type="term" value="F:oxaloacetate decarboxylase activity"/>
    <property type="evidence" value="ECO:0007669"/>
    <property type="project" value="UniProtKB-UniRule"/>
</dbReference>
<organism evidence="18 19">
    <name type="scientific">Volucribacter psittacicida</name>
    <dbReference type="NCBI Taxonomy" id="203482"/>
    <lineage>
        <taxon>Bacteria</taxon>
        <taxon>Pseudomonadati</taxon>
        <taxon>Pseudomonadota</taxon>
        <taxon>Gammaproteobacteria</taxon>
        <taxon>Pasteurellales</taxon>
        <taxon>Pasteurellaceae</taxon>
        <taxon>Volucribacter</taxon>
    </lineage>
</organism>
<evidence type="ECO:0000256" key="17">
    <source>
        <dbReference type="RuleBase" id="RU004278"/>
    </source>
</evidence>
<keyword evidence="14 16" id="KW-0739">Sodium transport</keyword>
<keyword evidence="19" id="KW-1185">Reference proteome</keyword>
<comment type="subunit">
    <text evidence="5 16">Heterotrimer of an alpha, a beta and a gamma subunit.</text>
</comment>
<dbReference type="GO" id="GO:0015081">
    <property type="term" value="F:sodium ion transmembrane transporter activity"/>
    <property type="evidence" value="ECO:0007669"/>
    <property type="project" value="UniProtKB-UniRule"/>
</dbReference>
<keyword evidence="9 16" id="KW-1278">Translocase</keyword>
<comment type="subcellular location">
    <subcellularLocation>
        <location evidence="3 16 17">Cell membrane</location>
        <topology evidence="3 16 17">Single-pass membrane protein</topology>
    </subcellularLocation>
</comment>
<keyword evidence="10 16" id="KW-1133">Transmembrane helix</keyword>
<comment type="function">
    <text evidence="2 16 17">Catalyzes the decarboxylation of oxaloacetate coupled to Na(+) translocation.</text>
</comment>
<feature type="transmembrane region" description="Helical" evidence="16 17">
    <location>
        <begin position="12"/>
        <end position="32"/>
    </location>
</feature>
<evidence type="ECO:0000256" key="1">
    <source>
        <dbReference type="ARBA" id="ARBA00001959"/>
    </source>
</evidence>
<accession>A0A4R1G1A5</accession>
<evidence type="ECO:0000256" key="4">
    <source>
        <dbReference type="ARBA" id="ARBA00005844"/>
    </source>
</evidence>
<evidence type="ECO:0000256" key="5">
    <source>
        <dbReference type="ARBA" id="ARBA00011869"/>
    </source>
</evidence>
<evidence type="ECO:0000256" key="7">
    <source>
        <dbReference type="ARBA" id="ARBA00022475"/>
    </source>
</evidence>
<dbReference type="NCBIfam" id="TIGR01195">
    <property type="entry name" value="oadG_fam"/>
    <property type="match status" value="1"/>
</dbReference>
<gene>
    <name evidence="16" type="primary">oadG</name>
    <name evidence="18" type="ORF">EV694_1214</name>
</gene>
<dbReference type="EC" id="7.2.4.2" evidence="16"/>
<proteinExistence type="inferred from homology"/>
<keyword evidence="6 16" id="KW-0813">Transport</keyword>
<evidence type="ECO:0000256" key="3">
    <source>
        <dbReference type="ARBA" id="ARBA00004162"/>
    </source>
</evidence>
<evidence type="ECO:0000256" key="2">
    <source>
        <dbReference type="ARBA" id="ARBA00003002"/>
    </source>
</evidence>
<comment type="cofactor">
    <cofactor evidence="1 16 17">
        <name>Na(+)</name>
        <dbReference type="ChEBI" id="CHEBI:29101"/>
    </cofactor>
</comment>
<sequence>MTATELLQQGINLMFVGMGFVLLFLLILIYAIGLMSKFINRFLPEPIPSSKNIKPTSKTDNDIDRLRPVIVAAVHHYRRQQGQK</sequence>
<evidence type="ECO:0000256" key="9">
    <source>
        <dbReference type="ARBA" id="ARBA00022967"/>
    </source>
</evidence>
<evidence type="ECO:0000256" key="12">
    <source>
        <dbReference type="ARBA" id="ARBA00023065"/>
    </source>
</evidence>
<dbReference type="EMBL" id="SMFT01000002">
    <property type="protein sequence ID" value="TCJ98788.1"/>
    <property type="molecule type" value="Genomic_DNA"/>
</dbReference>
<evidence type="ECO:0000313" key="19">
    <source>
        <dbReference type="Proteomes" id="UP000294702"/>
    </source>
</evidence>
<keyword evidence="7 16" id="KW-1003">Cell membrane</keyword>
<evidence type="ECO:0000256" key="6">
    <source>
        <dbReference type="ARBA" id="ARBA00022448"/>
    </source>
</evidence>
<evidence type="ECO:0000256" key="13">
    <source>
        <dbReference type="ARBA" id="ARBA00023136"/>
    </source>
</evidence>
<evidence type="ECO:0000256" key="10">
    <source>
        <dbReference type="ARBA" id="ARBA00022989"/>
    </source>
</evidence>
<name>A0A4R1G1A5_9PAST</name>
<evidence type="ECO:0000256" key="11">
    <source>
        <dbReference type="ARBA" id="ARBA00023053"/>
    </source>
</evidence>
<dbReference type="HAMAP" id="MF_00404">
    <property type="entry name" value="OadG"/>
    <property type="match status" value="1"/>
</dbReference>
<dbReference type="GO" id="GO:0005886">
    <property type="term" value="C:plasma membrane"/>
    <property type="evidence" value="ECO:0007669"/>
    <property type="project" value="UniProtKB-SubCell"/>
</dbReference>
<dbReference type="GO" id="GO:0036376">
    <property type="term" value="P:sodium ion export across plasma membrane"/>
    <property type="evidence" value="ECO:0007669"/>
    <property type="project" value="InterPro"/>
</dbReference>
<dbReference type="InterPro" id="IPR005899">
    <property type="entry name" value="Na_pump_deCOase"/>
</dbReference>
<keyword evidence="13 16" id="KW-0472">Membrane</keyword>
<dbReference type="AlphaFoldDB" id="A0A4R1G1A5"/>
<keyword evidence="12 16" id="KW-0406">Ion transport</keyword>
<reference evidence="18 19" key="1">
    <citation type="submission" date="2019-03" db="EMBL/GenBank/DDBJ databases">
        <title>Genomic Encyclopedia of Type Strains, Phase IV (KMG-IV): sequencing the most valuable type-strain genomes for metagenomic binning, comparative biology and taxonomic classification.</title>
        <authorList>
            <person name="Goeker M."/>
        </authorList>
    </citation>
    <scope>NUCLEOTIDE SEQUENCE [LARGE SCALE GENOMIC DNA]</scope>
    <source>
        <strain evidence="18 19">DSM 15534</strain>
    </source>
</reference>
<dbReference type="InterPro" id="IPR023424">
    <property type="entry name" value="OadG"/>
</dbReference>
<protein>
    <recommendedName>
        <fullName evidence="16">Probable oxaloacetate decarboxylase gamma chain</fullName>
        <ecNumber evidence="16">7.2.4.2</ecNumber>
    </recommendedName>
</protein>
<keyword evidence="8 16" id="KW-0812">Transmembrane</keyword>